<feature type="compositionally biased region" description="Basic residues" evidence="1">
    <location>
        <begin position="676"/>
        <end position="692"/>
    </location>
</feature>
<protein>
    <submittedName>
        <fullName evidence="2">Expressed protein</fullName>
    </submittedName>
</protein>
<feature type="compositionally biased region" description="Low complexity" evidence="1">
    <location>
        <begin position="163"/>
        <end position="182"/>
    </location>
</feature>
<feature type="region of interest" description="Disordered" evidence="1">
    <location>
        <begin position="27"/>
        <end position="232"/>
    </location>
</feature>
<evidence type="ECO:0000256" key="1">
    <source>
        <dbReference type="SAM" id="MobiDB-lite"/>
    </source>
</evidence>
<dbReference type="Pfam" id="PF08316">
    <property type="entry name" value="Pal1"/>
    <property type="match status" value="1"/>
</dbReference>
<keyword evidence="3" id="KW-1185">Reference proteome</keyword>
<feature type="compositionally biased region" description="Polar residues" evidence="1">
    <location>
        <begin position="552"/>
        <end position="565"/>
    </location>
</feature>
<dbReference type="InParanoid" id="Q5KM25"/>
<dbReference type="OrthoDB" id="5352132at2759"/>
<accession>Q5KM25</accession>
<accession>Q55XX1</accession>
<dbReference type="GO" id="GO:0005737">
    <property type="term" value="C:cytoplasm"/>
    <property type="evidence" value="ECO:0000318"/>
    <property type="project" value="GO_Central"/>
</dbReference>
<feature type="compositionally biased region" description="Low complexity" evidence="1">
    <location>
        <begin position="35"/>
        <end position="48"/>
    </location>
</feature>
<dbReference type="GeneID" id="3255647"/>
<dbReference type="InterPro" id="IPR013226">
    <property type="entry name" value="Pal1"/>
</dbReference>
<dbReference type="RefSeq" id="XP_024512166.1">
    <property type="nucleotide sequence ID" value="XM_024656550.1"/>
</dbReference>
<dbReference type="EMBL" id="AE017342">
    <property type="protein sequence ID" value="AAW41594.2"/>
    <property type="molecule type" value="Genomic_DNA"/>
</dbReference>
<dbReference type="KEGG" id="cne:CNB03240"/>
<dbReference type="AlphaFoldDB" id="Q5KM25"/>
<dbReference type="PANTHER" id="PTHR28307:SF2">
    <property type="entry name" value="PROTEIN PAL1"/>
    <property type="match status" value="1"/>
</dbReference>
<name>Q5KM25_CRYD1</name>
<evidence type="ECO:0000313" key="2">
    <source>
        <dbReference type="EMBL" id="AAW41594.2"/>
    </source>
</evidence>
<organism evidence="2 3">
    <name type="scientific">Cryptococcus deneoformans (strain JEC21 / ATCC MYA-565)</name>
    <name type="common">Cryptococcus neoformans var. neoformans serotype D</name>
    <dbReference type="NCBI Taxonomy" id="214684"/>
    <lineage>
        <taxon>Eukaryota</taxon>
        <taxon>Fungi</taxon>
        <taxon>Dikarya</taxon>
        <taxon>Basidiomycota</taxon>
        <taxon>Agaricomycotina</taxon>
        <taxon>Tremellomycetes</taxon>
        <taxon>Tremellales</taxon>
        <taxon>Cryptococcaceae</taxon>
        <taxon>Cryptococcus</taxon>
        <taxon>Cryptococcus neoformans species complex</taxon>
    </lineage>
</organism>
<feature type="compositionally biased region" description="Basic and acidic residues" evidence="1">
    <location>
        <begin position="214"/>
        <end position="230"/>
    </location>
</feature>
<dbReference type="Proteomes" id="UP000002149">
    <property type="component" value="Chromosome 2"/>
</dbReference>
<feature type="region of interest" description="Disordered" evidence="1">
    <location>
        <begin position="270"/>
        <end position="352"/>
    </location>
</feature>
<dbReference type="eggNOG" id="ENOG502QPHY">
    <property type="taxonomic scope" value="Eukaryota"/>
</dbReference>
<proteinExistence type="predicted"/>
<feature type="region of interest" description="Disordered" evidence="1">
    <location>
        <begin position="657"/>
        <end position="692"/>
    </location>
</feature>
<feature type="compositionally biased region" description="Low complexity" evidence="1">
    <location>
        <begin position="540"/>
        <end position="551"/>
    </location>
</feature>
<gene>
    <name evidence="2" type="ordered locus">CNB03240</name>
</gene>
<dbReference type="HOGENOM" id="CLU_415051_0_0_1"/>
<feature type="compositionally biased region" description="Basic and acidic residues" evidence="1">
    <location>
        <begin position="298"/>
        <end position="309"/>
    </location>
</feature>
<feature type="region of interest" description="Disordered" evidence="1">
    <location>
        <begin position="370"/>
        <end position="638"/>
    </location>
</feature>
<sequence>MLPRPPPKDQFLSPNSDYINQDLAEAVRDSVRIKSSPSSNQSHNSYSSAQPPDDPYTHTGTRRTPSPNPPRPIDVFNPTKPSYDEVSPSWPEVDNFDAMASGPASDQPALPSARMQQLQNPFEEDEIEPVGTGPVKPPGFRNFTLEENGTVHPRRTKFSRAQTGTTTSSSSTSYLLGSSPPSGHTNKIRTRRSLSTNSYGFSGDAPAMAALTEGQRKGVDEKKGSRHADVIDTWDPTGLGSAMWHHAGPYDAAAPSRNANLPTTKAPMKAFHKSASPVVPPRGPNTISLSPPAPPAKDTPRDIPESDRRRPSRGISTGRRSAGGGLTGQYSTSVPKDGGYFPNIGEEDPQDEATLARIERQRERESKRKALKAAWGIDTPEPFEDYGGTPNDGPIDVTDDDYFPESVSAPLPIGRSIRSPGFRLGSDPRTPSIKEDSMSPTLESPPPFRAVVTATNVPPGGIKRTKSLMQKIKTMRENPNIPFRGQSRDNRPYSPNREPSPMPSEAPSDDVVSPAGSATAARYPHLFDKGSGRPPSNKRSASSAATFTSSFQAESPRSVPITSGEESLIAVAGDDKPSPVNGAVKREGIPSTAPDGYTIVESPSSKGRAIRALQREAEHHTRSASYGATPSPRGVMAAPPVAPVLPNFDDYWSRREKVRSGSDTLDSGDLRETKELKRKTSMVKKLRDRIVK</sequence>
<evidence type="ECO:0000313" key="3">
    <source>
        <dbReference type="Proteomes" id="UP000002149"/>
    </source>
</evidence>
<reference evidence="2 3" key="1">
    <citation type="journal article" date="2005" name="Science">
        <title>The genome of the basidiomycetous yeast and human pathogen Cryptococcus neoformans.</title>
        <authorList>
            <person name="Loftus B.J."/>
            <person name="Fung E."/>
            <person name="Roncaglia P."/>
            <person name="Rowley D."/>
            <person name="Amedeo P."/>
            <person name="Bruno D."/>
            <person name="Vamathevan J."/>
            <person name="Miranda M."/>
            <person name="Anderson I.J."/>
            <person name="Fraser J.A."/>
            <person name="Allen J.E."/>
            <person name="Bosdet I.E."/>
            <person name="Brent M.R."/>
            <person name="Chiu R."/>
            <person name="Doering T.L."/>
            <person name="Donlin M.J."/>
            <person name="D'Souza C.A."/>
            <person name="Fox D.S."/>
            <person name="Grinberg V."/>
            <person name="Fu J."/>
            <person name="Fukushima M."/>
            <person name="Haas B.J."/>
            <person name="Huang J.C."/>
            <person name="Janbon G."/>
            <person name="Jones S.J."/>
            <person name="Koo H.L."/>
            <person name="Krzywinski M.I."/>
            <person name="Kwon-Chung J.K."/>
            <person name="Lengeler K.B."/>
            <person name="Maiti R."/>
            <person name="Marra M.A."/>
            <person name="Marra R.E."/>
            <person name="Mathewson C.A."/>
            <person name="Mitchell T.G."/>
            <person name="Pertea M."/>
            <person name="Riggs F.R."/>
            <person name="Salzberg S.L."/>
            <person name="Schein J.E."/>
            <person name="Shvartsbeyn A."/>
            <person name="Shin H."/>
            <person name="Shumway M."/>
            <person name="Specht C.A."/>
            <person name="Suh B.B."/>
            <person name="Tenney A."/>
            <person name="Utterback T.R."/>
            <person name="Wickes B.L."/>
            <person name="Wortman J.R."/>
            <person name="Wye N.H."/>
            <person name="Kronstad J.W."/>
            <person name="Lodge J.K."/>
            <person name="Heitman J."/>
            <person name="Davis R.W."/>
            <person name="Fraser C.M."/>
            <person name="Hyman R.W."/>
        </authorList>
    </citation>
    <scope>NUCLEOTIDE SEQUENCE [LARGE SCALE GENOMIC DNA]</scope>
    <source>
        <strain evidence="3">JEC21 / ATCC MYA-565</strain>
    </source>
</reference>
<dbReference type="PANTHER" id="PTHR28307">
    <property type="entry name" value="PROTEIN PAL1"/>
    <property type="match status" value="1"/>
</dbReference>
<dbReference type="VEuPathDB" id="FungiDB:CNB03240"/>
<dbReference type="PaxDb" id="214684-Q5KM25"/>